<dbReference type="AlphaFoldDB" id="A0A433QS98"/>
<feature type="domain" description="ERAP1-like C-terminal" evidence="1">
    <location>
        <begin position="16"/>
        <end position="92"/>
    </location>
</feature>
<dbReference type="Proteomes" id="UP000274822">
    <property type="component" value="Unassembled WGS sequence"/>
</dbReference>
<sequence length="115" mass="13476">MCSSPVPSYSPLPIRLSKNSTSRITFWEWLTANFDAIESRYSEQSFIFGTLLNYSIEGLGSHQRIQEAENFLKRRNTKAYQRALDQGLESARIYSRWVERDREDVAAWFNKEGFI</sequence>
<gene>
    <name evidence="2" type="ORF">BC938DRAFT_474637</name>
</gene>
<keyword evidence="3" id="KW-1185">Reference proteome</keyword>
<evidence type="ECO:0000313" key="3">
    <source>
        <dbReference type="Proteomes" id="UP000274822"/>
    </source>
</evidence>
<dbReference type="Gene3D" id="1.25.50.20">
    <property type="match status" value="1"/>
</dbReference>
<reference evidence="2 3" key="1">
    <citation type="journal article" date="2018" name="New Phytol.">
        <title>Phylogenomics of Endogonaceae and evolution of mycorrhizas within Mucoromycota.</title>
        <authorList>
            <person name="Chang Y."/>
            <person name="Desiro A."/>
            <person name="Na H."/>
            <person name="Sandor L."/>
            <person name="Lipzen A."/>
            <person name="Clum A."/>
            <person name="Barry K."/>
            <person name="Grigoriev I.V."/>
            <person name="Martin F.M."/>
            <person name="Stajich J.E."/>
            <person name="Smith M.E."/>
            <person name="Bonito G."/>
            <person name="Spatafora J.W."/>
        </authorList>
    </citation>
    <scope>NUCLEOTIDE SEQUENCE [LARGE SCALE GENOMIC DNA]</scope>
    <source>
        <strain evidence="2 3">AD002</strain>
    </source>
</reference>
<dbReference type="Pfam" id="PF11838">
    <property type="entry name" value="ERAP1_C"/>
    <property type="match status" value="1"/>
</dbReference>
<proteinExistence type="predicted"/>
<name>A0A433QS98_9FUNG</name>
<protein>
    <recommendedName>
        <fullName evidence="1">ERAP1-like C-terminal domain-containing protein</fullName>
    </recommendedName>
</protein>
<dbReference type="EMBL" id="RBNJ01001860">
    <property type="protein sequence ID" value="RUS32672.1"/>
    <property type="molecule type" value="Genomic_DNA"/>
</dbReference>
<evidence type="ECO:0000313" key="2">
    <source>
        <dbReference type="EMBL" id="RUS32672.1"/>
    </source>
</evidence>
<accession>A0A433QS98</accession>
<comment type="caution">
    <text evidence="2">The sequence shown here is derived from an EMBL/GenBank/DDBJ whole genome shotgun (WGS) entry which is preliminary data.</text>
</comment>
<evidence type="ECO:0000259" key="1">
    <source>
        <dbReference type="Pfam" id="PF11838"/>
    </source>
</evidence>
<organism evidence="2 3">
    <name type="scientific">Jimgerdemannia flammicorona</name>
    <dbReference type="NCBI Taxonomy" id="994334"/>
    <lineage>
        <taxon>Eukaryota</taxon>
        <taxon>Fungi</taxon>
        <taxon>Fungi incertae sedis</taxon>
        <taxon>Mucoromycota</taxon>
        <taxon>Mucoromycotina</taxon>
        <taxon>Endogonomycetes</taxon>
        <taxon>Endogonales</taxon>
        <taxon>Endogonaceae</taxon>
        <taxon>Jimgerdemannia</taxon>
    </lineage>
</organism>
<dbReference type="InterPro" id="IPR024571">
    <property type="entry name" value="ERAP1-like_C_dom"/>
</dbReference>